<sequence>MTKHTAYIGIGSNLGNPAKHVLAAISRMMQLPQTRLAAQSGLYQTAPVDADGDDYVNAVVCLVTTLSPEKLMSELHAIENASGRKRMYRNAPRTLDLDILLYDDKEMDTATLTLPHPRMTERAFVLVPLLQIAPTITIPGKGAAHQYLEHVRNQPITLLTI</sequence>
<dbReference type="Pfam" id="PF01288">
    <property type="entry name" value="HPPK"/>
    <property type="match status" value="1"/>
</dbReference>
<dbReference type="GO" id="GO:0005524">
    <property type="term" value="F:ATP binding"/>
    <property type="evidence" value="ECO:0007669"/>
    <property type="project" value="UniProtKB-KW"/>
</dbReference>
<dbReference type="GO" id="GO:0003848">
    <property type="term" value="F:2-amino-4-hydroxy-6-hydroxymethyldihydropteridine diphosphokinase activity"/>
    <property type="evidence" value="ECO:0007669"/>
    <property type="project" value="UniProtKB-EC"/>
</dbReference>
<dbReference type="Gene3D" id="3.30.70.560">
    <property type="entry name" value="7,8-Dihydro-6-hydroxymethylpterin-pyrophosphokinase HPPK"/>
    <property type="match status" value="1"/>
</dbReference>
<evidence type="ECO:0000313" key="15">
    <source>
        <dbReference type="Proteomes" id="UP001156215"/>
    </source>
</evidence>
<dbReference type="CDD" id="cd00483">
    <property type="entry name" value="HPPK"/>
    <property type="match status" value="1"/>
</dbReference>
<evidence type="ECO:0000313" key="14">
    <source>
        <dbReference type="EMBL" id="WAW10976.1"/>
    </source>
</evidence>
<evidence type="ECO:0000256" key="4">
    <source>
        <dbReference type="ARBA" id="ARBA00016218"/>
    </source>
</evidence>
<keyword evidence="5 14" id="KW-0808">Transferase</keyword>
<dbReference type="EMBL" id="CP098242">
    <property type="protein sequence ID" value="WAW10976.1"/>
    <property type="molecule type" value="Genomic_DNA"/>
</dbReference>
<dbReference type="PROSITE" id="PS00794">
    <property type="entry name" value="HPPK"/>
    <property type="match status" value="1"/>
</dbReference>
<feature type="domain" description="7,8-dihydro-6-hydroxymethylpterin-pyrophosphokinase" evidence="13">
    <location>
        <begin position="89"/>
        <end position="100"/>
    </location>
</feature>
<comment type="pathway">
    <text evidence="1">Cofactor biosynthesis; tetrahydrofolate biosynthesis; 2-amino-4-hydroxy-6-hydroxymethyl-7,8-dihydropteridine diphosphate from 7,8-dihydroneopterin triphosphate: step 4/4.</text>
</comment>
<keyword evidence="9" id="KW-0289">Folate biosynthesis</keyword>
<proteinExistence type="inferred from homology"/>
<dbReference type="EC" id="2.7.6.3" evidence="3"/>
<evidence type="ECO:0000256" key="1">
    <source>
        <dbReference type="ARBA" id="ARBA00005051"/>
    </source>
</evidence>
<name>A0A9E9LYS9_9BURK</name>
<dbReference type="GO" id="GO:0016301">
    <property type="term" value="F:kinase activity"/>
    <property type="evidence" value="ECO:0007669"/>
    <property type="project" value="UniProtKB-KW"/>
</dbReference>
<dbReference type="KEGG" id="ovb:NB640_04900"/>
<comment type="function">
    <text evidence="10">Catalyzes the transfer of pyrophosphate from adenosine triphosphate (ATP) to 6-hydroxymethyl-7,8-dihydropterin, an enzymatic step in folate biosynthesis pathway.</text>
</comment>
<reference evidence="14" key="1">
    <citation type="journal article" date="2022" name="Front. Microbiol.">
        <title>New perspectives on an old grouping: The genomic and phenotypic variability of Oxalobacter formigenes and the implications for calcium oxalate stone prevention.</title>
        <authorList>
            <person name="Chmiel J.A."/>
            <person name="Carr C."/>
            <person name="Stuivenberg G.A."/>
            <person name="Venema R."/>
            <person name="Chanyi R.M."/>
            <person name="Al K.F."/>
            <person name="Giguere D."/>
            <person name="Say H."/>
            <person name="Akouris P.P."/>
            <person name="Dominguez Romero S.A."/>
            <person name="Kwong A."/>
            <person name="Tai V."/>
            <person name="Koval S.F."/>
            <person name="Razvi H."/>
            <person name="Bjazevic J."/>
            <person name="Burton J.P."/>
        </authorList>
    </citation>
    <scope>NUCLEOTIDE SEQUENCE</scope>
    <source>
        <strain evidence="14">WoOx3</strain>
    </source>
</reference>
<evidence type="ECO:0000256" key="3">
    <source>
        <dbReference type="ARBA" id="ARBA00013253"/>
    </source>
</evidence>
<organism evidence="14 15">
    <name type="scientific">Oxalobacter vibrioformis</name>
    <dbReference type="NCBI Taxonomy" id="933080"/>
    <lineage>
        <taxon>Bacteria</taxon>
        <taxon>Pseudomonadati</taxon>
        <taxon>Pseudomonadota</taxon>
        <taxon>Betaproteobacteria</taxon>
        <taxon>Burkholderiales</taxon>
        <taxon>Oxalobacteraceae</taxon>
        <taxon>Oxalobacter</taxon>
    </lineage>
</organism>
<dbReference type="NCBIfam" id="TIGR01498">
    <property type="entry name" value="folK"/>
    <property type="match status" value="1"/>
</dbReference>
<evidence type="ECO:0000256" key="8">
    <source>
        <dbReference type="ARBA" id="ARBA00022840"/>
    </source>
</evidence>
<keyword evidence="8" id="KW-0067">ATP-binding</keyword>
<accession>A0A9E9LYS9</accession>
<evidence type="ECO:0000256" key="10">
    <source>
        <dbReference type="ARBA" id="ARBA00029409"/>
    </source>
</evidence>
<dbReference type="AlphaFoldDB" id="A0A9E9LYS9"/>
<evidence type="ECO:0000256" key="7">
    <source>
        <dbReference type="ARBA" id="ARBA00022777"/>
    </source>
</evidence>
<evidence type="ECO:0000259" key="13">
    <source>
        <dbReference type="PROSITE" id="PS00794"/>
    </source>
</evidence>
<dbReference type="PANTHER" id="PTHR43071">
    <property type="entry name" value="2-AMINO-4-HYDROXY-6-HYDROXYMETHYLDIHYDROPTERIDINE PYROPHOSPHOKINASE"/>
    <property type="match status" value="1"/>
</dbReference>
<evidence type="ECO:0000256" key="2">
    <source>
        <dbReference type="ARBA" id="ARBA00005810"/>
    </source>
</evidence>
<dbReference type="PANTHER" id="PTHR43071:SF1">
    <property type="entry name" value="2-AMINO-4-HYDROXY-6-HYDROXYMETHYLDIHYDROPTERIDINE PYROPHOSPHOKINASE"/>
    <property type="match status" value="1"/>
</dbReference>
<evidence type="ECO:0000256" key="11">
    <source>
        <dbReference type="ARBA" id="ARBA00029766"/>
    </source>
</evidence>
<dbReference type="Proteomes" id="UP001156215">
    <property type="component" value="Chromosome"/>
</dbReference>
<keyword evidence="7" id="KW-0418">Kinase</keyword>
<protein>
    <recommendedName>
        <fullName evidence="4">2-amino-4-hydroxy-6-hydroxymethyldihydropteridine pyrophosphokinase</fullName>
        <ecNumber evidence="3">2.7.6.3</ecNumber>
    </recommendedName>
    <alternativeName>
        <fullName evidence="11">6-hydroxymethyl-7,8-dihydropterin pyrophosphokinase</fullName>
    </alternativeName>
    <alternativeName>
        <fullName evidence="12">7,8-dihydro-6-hydroxymethylpterin-pyrophosphokinase</fullName>
    </alternativeName>
</protein>
<dbReference type="GO" id="GO:0046656">
    <property type="term" value="P:folic acid biosynthetic process"/>
    <property type="evidence" value="ECO:0007669"/>
    <property type="project" value="UniProtKB-KW"/>
</dbReference>
<evidence type="ECO:0000256" key="9">
    <source>
        <dbReference type="ARBA" id="ARBA00022909"/>
    </source>
</evidence>
<keyword evidence="15" id="KW-1185">Reference proteome</keyword>
<dbReference type="InterPro" id="IPR000550">
    <property type="entry name" value="Hppk"/>
</dbReference>
<gene>
    <name evidence="14" type="primary">folK</name>
    <name evidence="14" type="ORF">NB640_04900</name>
</gene>
<comment type="similarity">
    <text evidence="2">Belongs to the HPPK family.</text>
</comment>
<dbReference type="RefSeq" id="WP_269310063.1">
    <property type="nucleotide sequence ID" value="NZ_CP098242.1"/>
</dbReference>
<evidence type="ECO:0000256" key="5">
    <source>
        <dbReference type="ARBA" id="ARBA00022679"/>
    </source>
</evidence>
<keyword evidence="6" id="KW-0547">Nucleotide-binding</keyword>
<dbReference type="InterPro" id="IPR035907">
    <property type="entry name" value="Hppk_sf"/>
</dbReference>
<evidence type="ECO:0000256" key="6">
    <source>
        <dbReference type="ARBA" id="ARBA00022741"/>
    </source>
</evidence>
<evidence type="ECO:0000256" key="12">
    <source>
        <dbReference type="ARBA" id="ARBA00033413"/>
    </source>
</evidence>
<dbReference type="SUPFAM" id="SSF55083">
    <property type="entry name" value="6-hydroxymethyl-7,8-dihydropterin pyrophosphokinase, HPPK"/>
    <property type="match status" value="1"/>
</dbReference>